<feature type="domain" description="Glycosyltransferase 2-like" evidence="8">
    <location>
        <begin position="9"/>
        <end position="170"/>
    </location>
</feature>
<reference evidence="9" key="1">
    <citation type="submission" date="2006-10" db="EMBL/GenBank/DDBJ databases">
        <title>Complete sequence of Solibacter usitatus Ellin6076.</title>
        <authorList>
            <consortium name="US DOE Joint Genome Institute"/>
            <person name="Copeland A."/>
            <person name="Lucas S."/>
            <person name="Lapidus A."/>
            <person name="Barry K."/>
            <person name="Detter J.C."/>
            <person name="Glavina del Rio T."/>
            <person name="Hammon N."/>
            <person name="Israni S."/>
            <person name="Dalin E."/>
            <person name="Tice H."/>
            <person name="Pitluck S."/>
            <person name="Thompson L.S."/>
            <person name="Brettin T."/>
            <person name="Bruce D."/>
            <person name="Han C."/>
            <person name="Tapia R."/>
            <person name="Gilna P."/>
            <person name="Schmutz J."/>
            <person name="Larimer F."/>
            <person name="Land M."/>
            <person name="Hauser L."/>
            <person name="Kyrpides N."/>
            <person name="Mikhailova N."/>
            <person name="Janssen P.H."/>
            <person name="Kuske C.R."/>
            <person name="Richardson P."/>
        </authorList>
    </citation>
    <scope>NUCLEOTIDE SEQUENCE</scope>
    <source>
        <strain evidence="9">Ellin6076</strain>
    </source>
</reference>
<evidence type="ECO:0000256" key="7">
    <source>
        <dbReference type="ARBA" id="ARBA00023136"/>
    </source>
</evidence>
<dbReference type="eggNOG" id="COG0463">
    <property type="taxonomic scope" value="Bacteria"/>
</dbReference>
<dbReference type="EMBL" id="CP000473">
    <property type="protein sequence ID" value="ABJ82792.1"/>
    <property type="molecule type" value="Genomic_DNA"/>
</dbReference>
<evidence type="ECO:0000256" key="3">
    <source>
        <dbReference type="ARBA" id="ARBA00022679"/>
    </source>
</evidence>
<evidence type="ECO:0000259" key="8">
    <source>
        <dbReference type="Pfam" id="PF00535"/>
    </source>
</evidence>
<keyword evidence="6" id="KW-1133">Transmembrane helix</keyword>
<evidence type="ECO:0000256" key="4">
    <source>
        <dbReference type="ARBA" id="ARBA00022692"/>
    </source>
</evidence>
<dbReference type="CDD" id="cd04179">
    <property type="entry name" value="DPM_DPG-synthase_like"/>
    <property type="match status" value="1"/>
</dbReference>
<dbReference type="InterPro" id="IPR001173">
    <property type="entry name" value="Glyco_trans_2-like"/>
</dbReference>
<evidence type="ECO:0000313" key="9">
    <source>
        <dbReference type="EMBL" id="ABJ82792.1"/>
    </source>
</evidence>
<dbReference type="Gene3D" id="3.90.550.10">
    <property type="entry name" value="Spore Coat Polysaccharide Biosynthesis Protein SpsA, Chain A"/>
    <property type="match status" value="1"/>
</dbReference>
<dbReference type="InterPro" id="IPR029044">
    <property type="entry name" value="Nucleotide-diphossugar_trans"/>
</dbReference>
<dbReference type="InParanoid" id="Q027L5"/>
<evidence type="ECO:0000256" key="5">
    <source>
        <dbReference type="ARBA" id="ARBA00022985"/>
    </source>
</evidence>
<evidence type="ECO:0000256" key="2">
    <source>
        <dbReference type="ARBA" id="ARBA00022676"/>
    </source>
</evidence>
<accession>Q027L5</accession>
<keyword evidence="4" id="KW-0812">Transmembrane</keyword>
<dbReference type="KEGG" id="sus:Acid_1802"/>
<dbReference type="CAZy" id="GT2">
    <property type="family name" value="Glycosyltransferase Family 2"/>
</dbReference>
<sequence length="241" mass="27531">MNGRFPSLSVFFPAYNDAPSLPGLLAKTFHALEEHVADYEVIVVNDGSYDDTGKVLEELRQKYHPYLRVVTHEQNRGYGGALRTGFESATREFVFYTDGDGQYDAGELPKLLELMTPDTGLVNGYKLERHDPAHRIWIGSTYNFCARLLFGIRIRDIDCDFRLIRKSRLQEIRLTSTSGTICVELVRKLELTGCGVVETGVRHYPRLHGKSQFFRLKSLATTLGELIRLWVRVVLLRGKKY</sequence>
<dbReference type="OrthoDB" id="9810303at2"/>
<evidence type="ECO:0000256" key="6">
    <source>
        <dbReference type="ARBA" id="ARBA00022989"/>
    </source>
</evidence>
<dbReference type="GO" id="GO:0005886">
    <property type="term" value="C:plasma membrane"/>
    <property type="evidence" value="ECO:0007669"/>
    <property type="project" value="TreeGrafter"/>
</dbReference>
<keyword evidence="5" id="KW-0448">Lipopolysaccharide biosynthesis</keyword>
<keyword evidence="1" id="KW-1003">Cell membrane</keyword>
<evidence type="ECO:0000256" key="1">
    <source>
        <dbReference type="ARBA" id="ARBA00022475"/>
    </source>
</evidence>
<dbReference type="PANTHER" id="PTHR48090:SF3">
    <property type="entry name" value="UNDECAPRENYL-PHOSPHATE 4-DEOXY-4-FORMAMIDO-L-ARABINOSE TRANSFERASE"/>
    <property type="match status" value="1"/>
</dbReference>
<dbReference type="Pfam" id="PF00535">
    <property type="entry name" value="Glycos_transf_2"/>
    <property type="match status" value="1"/>
</dbReference>
<proteinExistence type="predicted"/>
<dbReference type="GO" id="GO:0099621">
    <property type="term" value="F:undecaprenyl-phosphate 4-deoxy-4-formamido-L-arabinose transferase activity"/>
    <property type="evidence" value="ECO:0007669"/>
    <property type="project" value="TreeGrafter"/>
</dbReference>
<dbReference type="STRING" id="234267.Acid_1802"/>
<keyword evidence="2" id="KW-0328">Glycosyltransferase</keyword>
<dbReference type="GO" id="GO:0009103">
    <property type="term" value="P:lipopolysaccharide biosynthetic process"/>
    <property type="evidence" value="ECO:0007669"/>
    <property type="project" value="UniProtKB-KW"/>
</dbReference>
<name>Q027L5_SOLUE</name>
<gene>
    <name evidence="9" type="ordered locus">Acid_1802</name>
</gene>
<keyword evidence="7" id="KW-0472">Membrane</keyword>
<organism evidence="9">
    <name type="scientific">Solibacter usitatus (strain Ellin6076)</name>
    <dbReference type="NCBI Taxonomy" id="234267"/>
    <lineage>
        <taxon>Bacteria</taxon>
        <taxon>Pseudomonadati</taxon>
        <taxon>Acidobacteriota</taxon>
        <taxon>Terriglobia</taxon>
        <taxon>Bryobacterales</taxon>
        <taxon>Solibacteraceae</taxon>
        <taxon>Candidatus Solibacter</taxon>
    </lineage>
</organism>
<dbReference type="HOGENOM" id="CLU_033536_9_0_0"/>
<dbReference type="InterPro" id="IPR050256">
    <property type="entry name" value="Glycosyltransferase_2"/>
</dbReference>
<dbReference type="AlphaFoldDB" id="Q027L5"/>
<protein>
    <submittedName>
        <fullName evidence="9">Glycosyl transferase, family 2</fullName>
    </submittedName>
</protein>
<keyword evidence="3 9" id="KW-0808">Transferase</keyword>
<dbReference type="SUPFAM" id="SSF53448">
    <property type="entry name" value="Nucleotide-diphospho-sugar transferases"/>
    <property type="match status" value="1"/>
</dbReference>
<dbReference type="PANTHER" id="PTHR48090">
    <property type="entry name" value="UNDECAPRENYL-PHOSPHATE 4-DEOXY-4-FORMAMIDO-L-ARABINOSE TRANSFERASE-RELATED"/>
    <property type="match status" value="1"/>
</dbReference>